<dbReference type="InterPro" id="IPR051465">
    <property type="entry name" value="Cell_Envelope_Struct_Comp"/>
</dbReference>
<organism evidence="4 5">
    <name type="scientific">bacterium (Candidatus Blackallbacteria) CG17_big_fil_post_rev_8_21_14_2_50_48_46</name>
    <dbReference type="NCBI Taxonomy" id="2014261"/>
    <lineage>
        <taxon>Bacteria</taxon>
        <taxon>Candidatus Blackallbacteria</taxon>
    </lineage>
</organism>
<feature type="compositionally biased region" description="Basic and acidic residues" evidence="1">
    <location>
        <begin position="230"/>
        <end position="239"/>
    </location>
</feature>
<dbReference type="PANTHER" id="PTHR43308">
    <property type="entry name" value="OUTER MEMBRANE PROTEIN ALPHA-RELATED"/>
    <property type="match status" value="1"/>
</dbReference>
<feature type="domain" description="SLH" evidence="3">
    <location>
        <begin position="170"/>
        <end position="233"/>
    </location>
</feature>
<feature type="domain" description="SLH" evidence="3">
    <location>
        <begin position="24"/>
        <end position="88"/>
    </location>
</feature>
<dbReference type="EMBL" id="PFFQ01000039">
    <property type="protein sequence ID" value="PIW16187.1"/>
    <property type="molecule type" value="Genomic_DNA"/>
</dbReference>
<evidence type="ECO:0000313" key="4">
    <source>
        <dbReference type="EMBL" id="PIW16187.1"/>
    </source>
</evidence>
<feature type="chain" id="PRO_5014650027" description="SLH domain-containing protein" evidence="2">
    <location>
        <begin position="26"/>
        <end position="257"/>
    </location>
</feature>
<accession>A0A2M7G3B7</accession>
<dbReference type="AlphaFoldDB" id="A0A2M7G3B7"/>
<keyword evidence="2" id="KW-0732">Signal</keyword>
<feature type="signal peptide" evidence="2">
    <location>
        <begin position="1"/>
        <end position="25"/>
    </location>
</feature>
<dbReference type="PROSITE" id="PS51272">
    <property type="entry name" value="SLH"/>
    <property type="match status" value="3"/>
</dbReference>
<protein>
    <recommendedName>
        <fullName evidence="3">SLH domain-containing protein</fullName>
    </recommendedName>
</protein>
<evidence type="ECO:0000256" key="2">
    <source>
        <dbReference type="SAM" id="SignalP"/>
    </source>
</evidence>
<sequence>MPRNQLFNLALSTALLVQICLPVQALHLVDLPEGHPAAPAVQKAIQRYQLFEAYPDQTFRGEAPFTRYQLAQASFQMLRYLQASKKIQIETPLLQFGAYRILLQENGGDLPKRHWAIGAIQELFAHGLISAEDNKFQGPLKVNRYALAAQIYRFLNWLNLEPLKTETSALPPFATDIPAQHWARPAVESLLEQGILTLNSQGRFQGDQPANGYELASSLVKAIELIEKSSPRETLRPQDPHLPVSRAQIRRDGRFLP</sequence>
<evidence type="ECO:0000259" key="3">
    <source>
        <dbReference type="PROSITE" id="PS51272"/>
    </source>
</evidence>
<name>A0A2M7G3B7_9BACT</name>
<dbReference type="Pfam" id="PF00395">
    <property type="entry name" value="SLH"/>
    <property type="match status" value="2"/>
</dbReference>
<evidence type="ECO:0000313" key="5">
    <source>
        <dbReference type="Proteomes" id="UP000231019"/>
    </source>
</evidence>
<evidence type="ECO:0000256" key="1">
    <source>
        <dbReference type="SAM" id="MobiDB-lite"/>
    </source>
</evidence>
<feature type="domain" description="SLH" evidence="3">
    <location>
        <begin position="103"/>
        <end position="165"/>
    </location>
</feature>
<feature type="region of interest" description="Disordered" evidence="1">
    <location>
        <begin position="230"/>
        <end position="257"/>
    </location>
</feature>
<comment type="caution">
    <text evidence="4">The sequence shown here is derived from an EMBL/GenBank/DDBJ whole genome shotgun (WGS) entry which is preliminary data.</text>
</comment>
<proteinExistence type="predicted"/>
<dbReference type="InterPro" id="IPR001119">
    <property type="entry name" value="SLH_dom"/>
</dbReference>
<dbReference type="Proteomes" id="UP000231019">
    <property type="component" value="Unassembled WGS sequence"/>
</dbReference>
<gene>
    <name evidence="4" type="ORF">COW36_13720</name>
</gene>
<reference evidence="4 5" key="1">
    <citation type="submission" date="2017-09" db="EMBL/GenBank/DDBJ databases">
        <title>Depth-based differentiation of microbial function through sediment-hosted aquifers and enrichment of novel symbionts in the deep terrestrial subsurface.</title>
        <authorList>
            <person name="Probst A.J."/>
            <person name="Ladd B."/>
            <person name="Jarett J.K."/>
            <person name="Geller-Mcgrath D.E."/>
            <person name="Sieber C.M."/>
            <person name="Emerson J.B."/>
            <person name="Anantharaman K."/>
            <person name="Thomas B.C."/>
            <person name="Malmstrom R."/>
            <person name="Stieglmeier M."/>
            <person name="Klingl A."/>
            <person name="Woyke T."/>
            <person name="Ryan C.M."/>
            <person name="Banfield J.F."/>
        </authorList>
    </citation>
    <scope>NUCLEOTIDE SEQUENCE [LARGE SCALE GENOMIC DNA]</scope>
    <source>
        <strain evidence="4">CG17_big_fil_post_rev_8_21_14_2_50_48_46</strain>
    </source>
</reference>